<feature type="domain" description="HMG box" evidence="4">
    <location>
        <begin position="269"/>
        <end position="337"/>
    </location>
</feature>
<evidence type="ECO:0000313" key="5">
    <source>
        <dbReference type="EMBL" id="KAK7110744.1"/>
    </source>
</evidence>
<feature type="compositionally biased region" description="Low complexity" evidence="3">
    <location>
        <begin position="117"/>
        <end position="128"/>
    </location>
</feature>
<dbReference type="PANTHER" id="PTHR48112:SF22">
    <property type="entry name" value="MITOCHONDRIAL TRANSCRIPTION FACTOR A, ISOFORM B"/>
    <property type="match status" value="1"/>
</dbReference>
<dbReference type="CDD" id="cd00084">
    <property type="entry name" value="HMG-box_SF"/>
    <property type="match status" value="1"/>
</dbReference>
<feature type="region of interest" description="Disordered" evidence="3">
    <location>
        <begin position="79"/>
        <end position="189"/>
    </location>
</feature>
<feature type="DNA-binding region" description="HMG box" evidence="2">
    <location>
        <begin position="269"/>
        <end position="337"/>
    </location>
</feature>
<evidence type="ECO:0000259" key="4">
    <source>
        <dbReference type="PROSITE" id="PS50118"/>
    </source>
</evidence>
<feature type="compositionally biased region" description="Low complexity" evidence="3">
    <location>
        <begin position="481"/>
        <end position="497"/>
    </location>
</feature>
<feature type="compositionally biased region" description="Basic and acidic residues" evidence="3">
    <location>
        <begin position="170"/>
        <end position="179"/>
    </location>
</feature>
<keyword evidence="2" id="KW-0539">Nucleus</keyword>
<name>A0AAN9BSU8_9CAEN</name>
<evidence type="ECO:0000256" key="1">
    <source>
        <dbReference type="ARBA" id="ARBA00023125"/>
    </source>
</evidence>
<feature type="compositionally biased region" description="Basic residues" evidence="3">
    <location>
        <begin position="500"/>
        <end position="519"/>
    </location>
</feature>
<dbReference type="InterPro" id="IPR050342">
    <property type="entry name" value="HMGB"/>
</dbReference>
<dbReference type="PROSITE" id="PS50118">
    <property type="entry name" value="HMG_BOX_2"/>
    <property type="match status" value="2"/>
</dbReference>
<dbReference type="SUPFAM" id="SSF47095">
    <property type="entry name" value="HMG-box"/>
    <property type="match status" value="2"/>
</dbReference>
<feature type="region of interest" description="Disordered" evidence="3">
    <location>
        <begin position="352"/>
        <end position="437"/>
    </location>
</feature>
<evidence type="ECO:0000313" key="6">
    <source>
        <dbReference type="Proteomes" id="UP001374579"/>
    </source>
</evidence>
<sequence>MAHNSKDITFLEEAGCQSVKKLSVTLKSILTGPKTGKWSYAFTKKNVNFVQQEGRVKNVRRTKMQDKWRKYVAQQFKTLHKKKRQQRTRWLGRAGRNRKKSGPESTPACGDSSENVPSTSEDPSTSSELQESFELPEPDHRKRKKKTKEKAKQRSSPKTTKPKRNQPQKQQEEQEKEANAEGGEEVAPKRPPNAYIIFSQVCRVEFKDLMIPTFDSRLVAMVLGHVWRFLSKAERHCFYEEAEKLSREYQDEKQRLKPVAGDTHPYEKLKRPLNAFMLFCQDRRMELQPKTSALSGQRAAKQMARMWNRMSAKDKQVYVDRAALASSLYHERLKECREQVSILPITLGTTEEEDTIKKKGEEKDNKGDKNATKTTASNPALKKFGKNNNKWLTDSDTDGSQTNSDTHLRVQDLAPNSTRHRSTLPPCSPLVNAPQHSSSLEMIRNRLGKESEPGLVGPRVSFTDSGEQLQGRPLSGSDIGLSPSDASNSSDVSLASNGYTRRRGGSRGRKKKKQKRRVRRVGDASRGGQGSRQVRWKDEFYPWDTYSPVASVLCDEDICTRLCRPPTPPLSQTSLYRPAPGSPKPACVAPLPRSPSQACVAPPPGSPKPACVAPPPGSPKPACVAPPSGSPKPACVAPPSGSPKPACVAPPSGSPKLACVAPPSGSPKPACVAARQVAAGCCRACRHVGVRSAGFQATRAALPARCHVPARHPAFHDVKVSRVSRL</sequence>
<keyword evidence="6" id="KW-1185">Reference proteome</keyword>
<gene>
    <name evidence="5" type="ORF">V1264_014569</name>
</gene>
<dbReference type="SMART" id="SM00398">
    <property type="entry name" value="HMG"/>
    <property type="match status" value="2"/>
</dbReference>
<feature type="compositionally biased region" description="Basic residues" evidence="3">
    <location>
        <begin position="141"/>
        <end position="166"/>
    </location>
</feature>
<feature type="region of interest" description="Disordered" evidence="3">
    <location>
        <begin position="450"/>
        <end position="532"/>
    </location>
</feature>
<evidence type="ECO:0000256" key="3">
    <source>
        <dbReference type="SAM" id="MobiDB-lite"/>
    </source>
</evidence>
<accession>A0AAN9BSU8</accession>
<dbReference type="GO" id="GO:0005634">
    <property type="term" value="C:nucleus"/>
    <property type="evidence" value="ECO:0007669"/>
    <property type="project" value="UniProtKB-UniRule"/>
</dbReference>
<dbReference type="Pfam" id="PF00505">
    <property type="entry name" value="HMG_box"/>
    <property type="match status" value="2"/>
</dbReference>
<reference evidence="5 6" key="1">
    <citation type="submission" date="2024-02" db="EMBL/GenBank/DDBJ databases">
        <title>Chromosome-scale genome assembly of the rough periwinkle Littorina saxatilis.</title>
        <authorList>
            <person name="De Jode A."/>
            <person name="Faria R."/>
            <person name="Formenti G."/>
            <person name="Sims Y."/>
            <person name="Smith T.P."/>
            <person name="Tracey A."/>
            <person name="Wood J.M.D."/>
            <person name="Zagrodzka Z.B."/>
            <person name="Johannesson K."/>
            <person name="Butlin R.K."/>
            <person name="Leder E.H."/>
        </authorList>
    </citation>
    <scope>NUCLEOTIDE SEQUENCE [LARGE SCALE GENOMIC DNA]</scope>
    <source>
        <strain evidence="5">Snail1</strain>
        <tissue evidence="5">Muscle</tissue>
    </source>
</reference>
<dbReference type="AlphaFoldDB" id="A0AAN9BSU8"/>
<feature type="compositionally biased region" description="Basic and acidic residues" evidence="3">
    <location>
        <begin position="355"/>
        <end position="371"/>
    </location>
</feature>
<dbReference type="Proteomes" id="UP001374579">
    <property type="component" value="Unassembled WGS sequence"/>
</dbReference>
<dbReference type="EMBL" id="JBAMIC010000003">
    <property type="protein sequence ID" value="KAK7110744.1"/>
    <property type="molecule type" value="Genomic_DNA"/>
</dbReference>
<feature type="domain" description="HMG box" evidence="4">
    <location>
        <begin position="188"/>
        <end position="257"/>
    </location>
</feature>
<feature type="region of interest" description="Disordered" evidence="3">
    <location>
        <begin position="569"/>
        <end position="589"/>
    </location>
</feature>
<dbReference type="PANTHER" id="PTHR48112">
    <property type="entry name" value="HIGH MOBILITY GROUP PROTEIN DSP1"/>
    <property type="match status" value="1"/>
</dbReference>
<dbReference type="InterPro" id="IPR009071">
    <property type="entry name" value="HMG_box_dom"/>
</dbReference>
<protein>
    <recommendedName>
        <fullName evidence="4">HMG box domain-containing protein</fullName>
    </recommendedName>
</protein>
<evidence type="ECO:0000256" key="2">
    <source>
        <dbReference type="PROSITE-ProRule" id="PRU00267"/>
    </source>
</evidence>
<organism evidence="5 6">
    <name type="scientific">Littorina saxatilis</name>
    <dbReference type="NCBI Taxonomy" id="31220"/>
    <lineage>
        <taxon>Eukaryota</taxon>
        <taxon>Metazoa</taxon>
        <taxon>Spiralia</taxon>
        <taxon>Lophotrochozoa</taxon>
        <taxon>Mollusca</taxon>
        <taxon>Gastropoda</taxon>
        <taxon>Caenogastropoda</taxon>
        <taxon>Littorinimorpha</taxon>
        <taxon>Littorinoidea</taxon>
        <taxon>Littorinidae</taxon>
        <taxon>Littorina</taxon>
    </lineage>
</organism>
<feature type="compositionally biased region" description="Polar residues" evidence="3">
    <location>
        <begin position="386"/>
        <end position="405"/>
    </location>
</feature>
<dbReference type="GO" id="GO:0003677">
    <property type="term" value="F:DNA binding"/>
    <property type="evidence" value="ECO:0007669"/>
    <property type="project" value="UniProtKB-UniRule"/>
</dbReference>
<comment type="caution">
    <text evidence="5">The sequence shown here is derived from an EMBL/GenBank/DDBJ whole genome shotgun (WGS) entry which is preliminary data.</text>
</comment>
<dbReference type="Gene3D" id="1.10.30.10">
    <property type="entry name" value="High mobility group box domain"/>
    <property type="match status" value="2"/>
</dbReference>
<keyword evidence="1 2" id="KW-0238">DNA-binding</keyword>
<proteinExistence type="predicted"/>
<dbReference type="InterPro" id="IPR036910">
    <property type="entry name" value="HMG_box_dom_sf"/>
</dbReference>
<feature type="DNA-binding region" description="HMG box" evidence="2">
    <location>
        <begin position="188"/>
        <end position="257"/>
    </location>
</feature>